<dbReference type="PANTHER" id="PTHR36617">
    <property type="entry name" value="PROTEIN, PUTATIVE-RELATED"/>
    <property type="match status" value="1"/>
</dbReference>
<protein>
    <submittedName>
        <fullName evidence="2">RNA-directed DNA polymerase, eukaryota, reverse transcriptase zinc-binding domain protein</fullName>
    </submittedName>
</protein>
<gene>
    <name evidence="2" type="ORF">Tci_830260</name>
</gene>
<dbReference type="GO" id="GO:0003964">
    <property type="term" value="F:RNA-directed DNA polymerase activity"/>
    <property type="evidence" value="ECO:0007669"/>
    <property type="project" value="UniProtKB-KW"/>
</dbReference>
<keyword evidence="2" id="KW-0548">Nucleotidyltransferase</keyword>
<evidence type="ECO:0000313" key="2">
    <source>
        <dbReference type="EMBL" id="GFC58290.1"/>
    </source>
</evidence>
<dbReference type="AlphaFoldDB" id="A0A699Q987"/>
<accession>A0A699Q987</accession>
<feature type="transmembrane region" description="Helical" evidence="1">
    <location>
        <begin position="15"/>
        <end position="34"/>
    </location>
</feature>
<name>A0A699Q987_TANCI</name>
<comment type="caution">
    <text evidence="2">The sequence shown here is derived from an EMBL/GenBank/DDBJ whole genome shotgun (WGS) entry which is preliminary data.</text>
</comment>
<dbReference type="EMBL" id="BKCJ010977008">
    <property type="protein sequence ID" value="GFC58290.1"/>
    <property type="molecule type" value="Genomic_DNA"/>
</dbReference>
<keyword evidence="2" id="KW-0695">RNA-directed DNA polymerase</keyword>
<keyword evidence="1" id="KW-1133">Transmembrane helix</keyword>
<organism evidence="2">
    <name type="scientific">Tanacetum cinerariifolium</name>
    <name type="common">Dalmatian daisy</name>
    <name type="synonym">Chrysanthemum cinerariifolium</name>
    <dbReference type="NCBI Taxonomy" id="118510"/>
    <lineage>
        <taxon>Eukaryota</taxon>
        <taxon>Viridiplantae</taxon>
        <taxon>Streptophyta</taxon>
        <taxon>Embryophyta</taxon>
        <taxon>Tracheophyta</taxon>
        <taxon>Spermatophyta</taxon>
        <taxon>Magnoliopsida</taxon>
        <taxon>eudicotyledons</taxon>
        <taxon>Gunneridae</taxon>
        <taxon>Pentapetalae</taxon>
        <taxon>asterids</taxon>
        <taxon>campanulids</taxon>
        <taxon>Asterales</taxon>
        <taxon>Asteraceae</taxon>
        <taxon>Asteroideae</taxon>
        <taxon>Anthemideae</taxon>
        <taxon>Anthemidinae</taxon>
        <taxon>Tanacetum</taxon>
    </lineage>
</organism>
<keyword evidence="2" id="KW-0808">Transferase</keyword>
<keyword evidence="1" id="KW-0472">Membrane</keyword>
<evidence type="ECO:0000256" key="1">
    <source>
        <dbReference type="SAM" id="Phobius"/>
    </source>
</evidence>
<proteinExistence type="predicted"/>
<dbReference type="PANTHER" id="PTHR36617:SF15">
    <property type="entry name" value="REVERSE TRANSCRIPTASE ZINC-BINDING DOMAIN-CONTAINING PROTEIN"/>
    <property type="match status" value="1"/>
</dbReference>
<keyword evidence="1" id="KW-0812">Transmembrane</keyword>
<sequence>MRFGEPLLQNFMEGMGVSLIQLTCLVAMGSGLILSKLKKNIEGIDLNFSKSFVRKVAGGANTSFWHDPWCGDGTSLKNKFPRLYALESFKDCKVKDIGLVINEAWVGSWAWRIPPRGRARDK</sequence>
<reference evidence="2" key="1">
    <citation type="journal article" date="2019" name="Sci. Rep.">
        <title>Draft genome of Tanacetum cinerariifolium, the natural source of mosquito coil.</title>
        <authorList>
            <person name="Yamashiro T."/>
            <person name="Shiraishi A."/>
            <person name="Satake H."/>
            <person name="Nakayama K."/>
        </authorList>
    </citation>
    <scope>NUCLEOTIDE SEQUENCE</scope>
</reference>